<dbReference type="EMBL" id="SMMG02000005">
    <property type="protein sequence ID" value="KAA3474533.1"/>
    <property type="molecule type" value="Genomic_DNA"/>
</dbReference>
<dbReference type="OrthoDB" id="1728428at2759"/>
<keyword evidence="2" id="KW-1185">Reference proteome</keyword>
<sequence>MFCVRSSKIAPIWNGQRPDEFQHMRGLHQGDPLSTYLFILAMEKLSHMILKQKSMIGFVSSILCQRLATFCKGERDIGASASGLTVNLEKSKLFISPNIHSTISSRLSQVCGIPLTNDLDKYLGVPLIHKRASKEMYCYIIDRVMKKLDDWKGKILSFAGRGILIRSTMSVIPLYTMQSALLPILVNLLLGESTETSRNHLVSWLQVCCLKEKGCLGL</sequence>
<evidence type="ECO:0000313" key="1">
    <source>
        <dbReference type="EMBL" id="KAA3474533.1"/>
    </source>
</evidence>
<proteinExistence type="predicted"/>
<dbReference type="PANTHER" id="PTHR33116:SF70">
    <property type="entry name" value="NON-LTR RETROELEMENT REVERSE TRANSCRIPTASE-LIKE PROTEIN"/>
    <property type="match status" value="1"/>
</dbReference>
<keyword evidence="1" id="KW-0808">Transferase</keyword>
<protein>
    <submittedName>
        <fullName evidence="1">Reverse transcriptase</fullName>
    </submittedName>
</protein>
<dbReference type="PANTHER" id="PTHR33116">
    <property type="entry name" value="REVERSE TRANSCRIPTASE ZINC-BINDING DOMAIN-CONTAINING PROTEIN-RELATED-RELATED"/>
    <property type="match status" value="1"/>
</dbReference>
<reference evidence="1" key="1">
    <citation type="submission" date="2019-08" db="EMBL/GenBank/DDBJ databases">
        <authorList>
            <person name="Liu F."/>
        </authorList>
    </citation>
    <scope>NUCLEOTIDE SEQUENCE [LARGE SCALE GENOMIC DNA]</scope>
    <source>
        <strain evidence="1">PA1801</strain>
        <tissue evidence="1">Leaf</tissue>
    </source>
</reference>
<comment type="caution">
    <text evidence="1">The sequence shown here is derived from an EMBL/GenBank/DDBJ whole genome shotgun (WGS) entry which is preliminary data.</text>
</comment>
<evidence type="ECO:0000313" key="2">
    <source>
        <dbReference type="Proteomes" id="UP000325315"/>
    </source>
</evidence>
<name>A0A5B6VZM6_9ROSI</name>
<keyword evidence="1" id="KW-0695">RNA-directed DNA polymerase</keyword>
<dbReference type="Proteomes" id="UP000325315">
    <property type="component" value="Unassembled WGS sequence"/>
</dbReference>
<gene>
    <name evidence="1" type="ORF">EPI10_024810</name>
</gene>
<keyword evidence="1" id="KW-0548">Nucleotidyltransferase</keyword>
<dbReference type="AlphaFoldDB" id="A0A5B6VZM6"/>
<accession>A0A5B6VZM6</accession>
<dbReference type="GO" id="GO:0003964">
    <property type="term" value="F:RNA-directed DNA polymerase activity"/>
    <property type="evidence" value="ECO:0007669"/>
    <property type="project" value="UniProtKB-KW"/>
</dbReference>
<organism evidence="1 2">
    <name type="scientific">Gossypium australe</name>
    <dbReference type="NCBI Taxonomy" id="47621"/>
    <lineage>
        <taxon>Eukaryota</taxon>
        <taxon>Viridiplantae</taxon>
        <taxon>Streptophyta</taxon>
        <taxon>Embryophyta</taxon>
        <taxon>Tracheophyta</taxon>
        <taxon>Spermatophyta</taxon>
        <taxon>Magnoliopsida</taxon>
        <taxon>eudicotyledons</taxon>
        <taxon>Gunneridae</taxon>
        <taxon>Pentapetalae</taxon>
        <taxon>rosids</taxon>
        <taxon>malvids</taxon>
        <taxon>Malvales</taxon>
        <taxon>Malvaceae</taxon>
        <taxon>Malvoideae</taxon>
        <taxon>Gossypium</taxon>
    </lineage>
</organism>